<proteinExistence type="predicted"/>
<name>A0AAT9HV45_9ACTN</name>
<feature type="transmembrane region" description="Helical" evidence="1">
    <location>
        <begin position="69"/>
        <end position="90"/>
    </location>
</feature>
<reference evidence="2" key="1">
    <citation type="submission" date="2024-06" db="EMBL/GenBank/DDBJ databases">
        <authorList>
            <consortium name="consrtm"/>
            <person name="Uemura M."/>
            <person name="Terahara T."/>
        </authorList>
    </citation>
    <scope>NUCLEOTIDE SEQUENCE</scope>
    <source>
        <strain evidence="2">KM77-8</strain>
    </source>
</reference>
<keyword evidence="1" id="KW-0472">Membrane</keyword>
<dbReference type="EMBL" id="AP035768">
    <property type="protein sequence ID" value="BFO21399.1"/>
    <property type="molecule type" value="Genomic_DNA"/>
</dbReference>
<evidence type="ECO:0008006" key="3">
    <source>
        <dbReference type="Google" id="ProtNLM"/>
    </source>
</evidence>
<evidence type="ECO:0000313" key="2">
    <source>
        <dbReference type="EMBL" id="BFO21399.1"/>
    </source>
</evidence>
<evidence type="ECO:0000256" key="1">
    <source>
        <dbReference type="SAM" id="Phobius"/>
    </source>
</evidence>
<organism evidence="2">
    <name type="scientific">Streptomyces haneummycinicus</name>
    <dbReference type="NCBI Taxonomy" id="3074435"/>
    <lineage>
        <taxon>Bacteria</taxon>
        <taxon>Bacillati</taxon>
        <taxon>Actinomycetota</taxon>
        <taxon>Actinomycetes</taxon>
        <taxon>Kitasatosporales</taxon>
        <taxon>Streptomycetaceae</taxon>
        <taxon>Streptomyces</taxon>
    </lineage>
</organism>
<gene>
    <name evidence="2" type="ORF">SHKM778_77870</name>
</gene>
<keyword evidence="1" id="KW-1133">Transmembrane helix</keyword>
<feature type="transmembrane region" description="Helical" evidence="1">
    <location>
        <begin position="20"/>
        <end position="38"/>
    </location>
</feature>
<protein>
    <recommendedName>
        <fullName evidence="3">ABC transporter permease</fullName>
    </recommendedName>
</protein>
<accession>A0AAT9HV45</accession>
<reference evidence="2" key="2">
    <citation type="submission" date="2024-07" db="EMBL/GenBank/DDBJ databases">
        <title>Streptomyces haneummycinica sp. nov., a new antibiotic-producing actinobacterium isolated from marine sediment.</title>
        <authorList>
            <person name="Uemura M."/>
            <person name="Hamada M."/>
            <person name="Hirano S."/>
            <person name="Kobayashi K."/>
            <person name="Ohshiro T."/>
            <person name="Kobayashi T."/>
            <person name="Terahara T."/>
        </authorList>
    </citation>
    <scope>NUCLEOTIDE SEQUENCE</scope>
    <source>
        <strain evidence="2">KM77-8</strain>
    </source>
</reference>
<sequence length="100" mass="10851">MGVFTVTLLAAPWGVLLGWIIRHQVVLVAVLLGQALLIDESLLRLVPSVGRFMLTIAMSSVYRDGKPELLSVPVALLVIAVWLAVAGVVARRVVLRRDVL</sequence>
<dbReference type="AlphaFoldDB" id="A0AAT9HV45"/>
<keyword evidence="1" id="KW-0812">Transmembrane</keyword>